<evidence type="ECO:0000313" key="3">
    <source>
        <dbReference type="EMBL" id="KAF7335452.1"/>
    </source>
</evidence>
<dbReference type="PROSITE" id="PS50181">
    <property type="entry name" value="FBOX"/>
    <property type="match status" value="1"/>
</dbReference>
<dbReference type="EMBL" id="JACAZI010000024">
    <property type="protein sequence ID" value="KAF7335452.1"/>
    <property type="molecule type" value="Genomic_DNA"/>
</dbReference>
<keyword evidence="1" id="KW-0472">Membrane</keyword>
<gene>
    <name evidence="3" type="ORF">MVEN_02198500</name>
</gene>
<dbReference type="InterPro" id="IPR036047">
    <property type="entry name" value="F-box-like_dom_sf"/>
</dbReference>
<sequence length="505" mass="56858">MNNLPNELLDYICCFLERRDLWAVVRLSSRFRLLALLPYLSRFGISEASIQAGTLELADSFSPIIIVARIKPIRRLICFQESIPGSYLRFQILASVLAATAPIPDIVIYDRYQMLTTRATASLLSRVPSSATNTLVVVKGSTMYLSRPRPAPPIQWVRFPPSLGSFNRYERTFILIFGIPLLLAYLFSGVINFGVLSLWVWRRLFGSPWSQEERIIKDTGQLVFHNWMRIQILPGRLTLVTLARKPSPLVLRPIRGLTPAAFSSILASLDLGVYLQRLRVERKTNSIHSELMAFLKRHPDIINLHLEPDSLQSSSLTTMSVVPDPRNNLHMLTAPASYIPYLLPAVPNVQRVTLLFTPVPKRVSAFWPATFDLPAYRTALAALAGLPGTHPIVLELAFRLTVASLPWLGLPDTEAMDMSQYPETRLVRVHWLWLSNDGPKRFRASDIRALFRWLGLFPGLQRLTFGFGAVDNIPAAERALLADAICRACRGINSPQDIDFHISSN</sequence>
<evidence type="ECO:0000256" key="1">
    <source>
        <dbReference type="SAM" id="Phobius"/>
    </source>
</evidence>
<organism evidence="3 4">
    <name type="scientific">Mycena venus</name>
    <dbReference type="NCBI Taxonomy" id="2733690"/>
    <lineage>
        <taxon>Eukaryota</taxon>
        <taxon>Fungi</taxon>
        <taxon>Dikarya</taxon>
        <taxon>Basidiomycota</taxon>
        <taxon>Agaricomycotina</taxon>
        <taxon>Agaricomycetes</taxon>
        <taxon>Agaricomycetidae</taxon>
        <taxon>Agaricales</taxon>
        <taxon>Marasmiineae</taxon>
        <taxon>Mycenaceae</taxon>
        <taxon>Mycena</taxon>
    </lineage>
</organism>
<protein>
    <recommendedName>
        <fullName evidence="2">F-box domain-containing protein</fullName>
    </recommendedName>
</protein>
<keyword evidence="1" id="KW-0812">Transmembrane</keyword>
<dbReference type="SUPFAM" id="SSF81383">
    <property type="entry name" value="F-box domain"/>
    <property type="match status" value="1"/>
</dbReference>
<proteinExistence type="predicted"/>
<feature type="transmembrane region" description="Helical" evidence="1">
    <location>
        <begin position="173"/>
        <end position="201"/>
    </location>
</feature>
<dbReference type="AlphaFoldDB" id="A0A8H6X7B0"/>
<comment type="caution">
    <text evidence="3">The sequence shown here is derived from an EMBL/GenBank/DDBJ whole genome shotgun (WGS) entry which is preliminary data.</text>
</comment>
<evidence type="ECO:0000313" key="4">
    <source>
        <dbReference type="Proteomes" id="UP000620124"/>
    </source>
</evidence>
<dbReference type="InterPro" id="IPR001810">
    <property type="entry name" value="F-box_dom"/>
</dbReference>
<dbReference type="OrthoDB" id="2954617at2759"/>
<feature type="domain" description="F-box" evidence="2">
    <location>
        <begin position="1"/>
        <end position="34"/>
    </location>
</feature>
<accession>A0A8H6X7B0</accession>
<keyword evidence="1" id="KW-1133">Transmembrane helix</keyword>
<reference evidence="3" key="1">
    <citation type="submission" date="2020-05" db="EMBL/GenBank/DDBJ databases">
        <title>Mycena genomes resolve the evolution of fungal bioluminescence.</title>
        <authorList>
            <person name="Tsai I.J."/>
        </authorList>
    </citation>
    <scope>NUCLEOTIDE SEQUENCE</scope>
    <source>
        <strain evidence="3">CCC161011</strain>
    </source>
</reference>
<evidence type="ECO:0000259" key="2">
    <source>
        <dbReference type="PROSITE" id="PS50181"/>
    </source>
</evidence>
<keyword evidence="4" id="KW-1185">Reference proteome</keyword>
<dbReference type="Proteomes" id="UP000620124">
    <property type="component" value="Unassembled WGS sequence"/>
</dbReference>
<name>A0A8H6X7B0_9AGAR</name>